<dbReference type="Pfam" id="PF14291">
    <property type="entry name" value="DUF4371"/>
    <property type="match status" value="1"/>
</dbReference>
<evidence type="ECO:0000259" key="1">
    <source>
        <dbReference type="Pfam" id="PF14291"/>
    </source>
</evidence>
<proteinExistence type="predicted"/>
<dbReference type="InterPro" id="IPR025398">
    <property type="entry name" value="DUF4371"/>
</dbReference>
<reference evidence="2 3" key="1">
    <citation type="submission" date="2020-04" db="EMBL/GenBank/DDBJ databases">
        <title>Perkinsus chesapeaki whole genome sequence.</title>
        <authorList>
            <person name="Bogema D.R."/>
        </authorList>
    </citation>
    <scope>NUCLEOTIDE SEQUENCE [LARGE SCALE GENOMIC DNA]</scope>
    <source>
        <strain evidence="2">ATCC PRA-425</strain>
    </source>
</reference>
<gene>
    <name evidence="2" type="ORF">FOL47_007202</name>
</gene>
<accession>A0A7J6LM59</accession>
<organism evidence="2 3">
    <name type="scientific">Perkinsus chesapeaki</name>
    <name type="common">Clam parasite</name>
    <name type="synonym">Perkinsus andrewsi</name>
    <dbReference type="NCBI Taxonomy" id="330153"/>
    <lineage>
        <taxon>Eukaryota</taxon>
        <taxon>Sar</taxon>
        <taxon>Alveolata</taxon>
        <taxon>Perkinsozoa</taxon>
        <taxon>Perkinsea</taxon>
        <taxon>Perkinsida</taxon>
        <taxon>Perkinsidae</taxon>
        <taxon>Perkinsus</taxon>
    </lineage>
</organism>
<evidence type="ECO:0000313" key="2">
    <source>
        <dbReference type="EMBL" id="KAF4660327.1"/>
    </source>
</evidence>
<comment type="caution">
    <text evidence="2">The sequence shown here is derived from an EMBL/GenBank/DDBJ whole genome shotgun (WGS) entry which is preliminary data.</text>
</comment>
<dbReference type="AlphaFoldDB" id="A0A7J6LM59"/>
<evidence type="ECO:0000313" key="3">
    <source>
        <dbReference type="Proteomes" id="UP000591131"/>
    </source>
</evidence>
<dbReference type="PANTHER" id="PTHR45749">
    <property type="match status" value="1"/>
</dbReference>
<feature type="domain" description="DUF4371" evidence="1">
    <location>
        <begin position="3"/>
        <end position="145"/>
    </location>
</feature>
<dbReference type="OrthoDB" id="7203715at2759"/>
<dbReference type="EMBL" id="JAAPAO010000417">
    <property type="protein sequence ID" value="KAF4660327.1"/>
    <property type="molecule type" value="Genomic_DNA"/>
</dbReference>
<protein>
    <recommendedName>
        <fullName evidence="1">DUF4371 domain-containing protein</fullName>
    </recommendedName>
</protein>
<dbReference type="PANTHER" id="PTHR45749:SF21">
    <property type="entry name" value="DUF4371 DOMAIN-CONTAINING PROTEIN"/>
    <property type="match status" value="1"/>
</dbReference>
<dbReference type="Proteomes" id="UP000591131">
    <property type="component" value="Unassembled WGS sequence"/>
</dbReference>
<sequence length="225" mass="25106">MKKRGQSVATLINTQNQDVVKQNRHYLRSILFCIFFRCKQGLALRGHREALSNVADGDNPGNFLELTRLLSRFDDVVKQRLSDGPGNARYTHHSIQNDLIACAAKLVRQSVASEVAACGAFSLICDEARDIAHTERLSLCVRYVYDAHCASRRSKKSSSPLFGAKNWMPPALQMRFSAPLARSVYILLSWLASVTTERASIVNPVFKKSQQDSKRHNAVSIGSQN</sequence>
<keyword evidence="3" id="KW-1185">Reference proteome</keyword>
<name>A0A7J6LM59_PERCH</name>